<dbReference type="GO" id="GO:0005829">
    <property type="term" value="C:cytosol"/>
    <property type="evidence" value="ECO:0007669"/>
    <property type="project" value="GOC"/>
</dbReference>
<dbReference type="InterPro" id="IPR045188">
    <property type="entry name" value="Boi1/Boi2-like"/>
</dbReference>
<evidence type="ECO:0000313" key="2">
    <source>
        <dbReference type="Proteomes" id="UP000268093"/>
    </source>
</evidence>
<dbReference type="PANTHER" id="PTHR22902:SF53">
    <property type="entry name" value="INOSITOL PHOSPHATASE INTERACTING PROTEIN, ISOFORM A"/>
    <property type="match status" value="1"/>
</dbReference>
<dbReference type="Proteomes" id="UP000268093">
    <property type="component" value="Unassembled WGS sequence"/>
</dbReference>
<evidence type="ECO:0000313" key="1">
    <source>
        <dbReference type="EMBL" id="RUP50014.1"/>
    </source>
</evidence>
<dbReference type="GO" id="GO:0005802">
    <property type="term" value="C:trans-Golgi network"/>
    <property type="evidence" value="ECO:0007669"/>
    <property type="project" value="TreeGrafter"/>
</dbReference>
<comment type="caution">
    <text evidence="1">The sequence shown here is derived from an EMBL/GenBank/DDBJ whole genome shotgun (WGS) entry which is preliminary data.</text>
</comment>
<dbReference type="PROSITE" id="PS50003">
    <property type="entry name" value="PH_DOMAIN"/>
    <property type="match status" value="1"/>
</dbReference>
<dbReference type="SUPFAM" id="SSF50729">
    <property type="entry name" value="PH domain-like"/>
    <property type="match status" value="1"/>
</dbReference>
<dbReference type="GO" id="GO:0001881">
    <property type="term" value="P:receptor recycling"/>
    <property type="evidence" value="ECO:0007669"/>
    <property type="project" value="TreeGrafter"/>
</dbReference>
<protein>
    <submittedName>
        <fullName evidence="1">Uncharacterized protein</fullName>
    </submittedName>
</protein>
<dbReference type="GO" id="GO:0005769">
    <property type="term" value="C:early endosome"/>
    <property type="evidence" value="ECO:0007669"/>
    <property type="project" value="TreeGrafter"/>
</dbReference>
<dbReference type="GO" id="GO:0007032">
    <property type="term" value="P:endosome organization"/>
    <property type="evidence" value="ECO:0007669"/>
    <property type="project" value="TreeGrafter"/>
</dbReference>
<accession>A0A433DGQ6</accession>
<dbReference type="InterPro" id="IPR011993">
    <property type="entry name" value="PH-like_dom_sf"/>
</dbReference>
<dbReference type="EMBL" id="RBNI01001759">
    <property type="protein sequence ID" value="RUP50014.1"/>
    <property type="molecule type" value="Genomic_DNA"/>
</dbReference>
<dbReference type="GO" id="GO:0042147">
    <property type="term" value="P:retrograde transport, endosome to Golgi"/>
    <property type="evidence" value="ECO:0007669"/>
    <property type="project" value="TreeGrafter"/>
</dbReference>
<dbReference type="Gene3D" id="2.30.29.30">
    <property type="entry name" value="Pleckstrin-homology domain (PH domain)/Phosphotyrosine-binding domain (PTB)"/>
    <property type="match status" value="1"/>
</dbReference>
<dbReference type="OrthoDB" id="73680at2759"/>
<organism evidence="1 2">
    <name type="scientific">Jimgerdemannia flammicorona</name>
    <dbReference type="NCBI Taxonomy" id="994334"/>
    <lineage>
        <taxon>Eukaryota</taxon>
        <taxon>Fungi</taxon>
        <taxon>Fungi incertae sedis</taxon>
        <taxon>Mucoromycota</taxon>
        <taxon>Mucoromycotina</taxon>
        <taxon>Endogonomycetes</taxon>
        <taxon>Endogonales</taxon>
        <taxon>Endogonaceae</taxon>
        <taxon>Jimgerdemannia</taxon>
    </lineage>
</organism>
<dbReference type="InterPro" id="IPR001849">
    <property type="entry name" value="PH_domain"/>
</dbReference>
<keyword evidence="2" id="KW-1185">Reference proteome</keyword>
<gene>
    <name evidence="1" type="ORF">BC936DRAFT_140680</name>
</gene>
<dbReference type="GO" id="GO:0055037">
    <property type="term" value="C:recycling endosome"/>
    <property type="evidence" value="ECO:0007669"/>
    <property type="project" value="TreeGrafter"/>
</dbReference>
<reference evidence="1 2" key="1">
    <citation type="journal article" date="2018" name="New Phytol.">
        <title>Phylogenomics of Endogonaceae and evolution of mycorrhizas within Mucoromycota.</title>
        <authorList>
            <person name="Chang Y."/>
            <person name="Desiro A."/>
            <person name="Na H."/>
            <person name="Sandor L."/>
            <person name="Lipzen A."/>
            <person name="Clum A."/>
            <person name="Barry K."/>
            <person name="Grigoriev I.V."/>
            <person name="Martin F.M."/>
            <person name="Stajich J.E."/>
            <person name="Smith M.E."/>
            <person name="Bonito G."/>
            <person name="Spatafora J.W."/>
        </authorList>
    </citation>
    <scope>NUCLEOTIDE SEQUENCE [LARGE SCALE GENOMIC DNA]</scope>
    <source>
        <strain evidence="1 2">GMNB39</strain>
    </source>
</reference>
<proteinExistence type="predicted"/>
<dbReference type="SMART" id="SM00233">
    <property type="entry name" value="PH"/>
    <property type="match status" value="1"/>
</dbReference>
<name>A0A433DGQ6_9FUNG</name>
<dbReference type="Pfam" id="PF00169">
    <property type="entry name" value="PH"/>
    <property type="match status" value="1"/>
</dbReference>
<sequence length="312" mass="35225">MVAYTYSRSISSQAGWLQKEATSGFRKSFHKRWFVLKGSELKYYKTEEDPIPHGVIDLNDYSTVAHETCKKSPFAFVLKPRAPKEHRAYMLFADSQEEMNLWIKALQSRLGDRSVLDKWLERLDLSSPSFESTRNKSSVVSPTNSTFSKTSSEMQRTLRSHKSNSSLSSNDSLSSAASSAYSGSTVMDSDSEPQYKEKARQQLKDKMTRTTSMPPISRQPFTDPHMSAISSAPTSPTFDNIATRRNVNLPPLPISSIMFTMESNPTPLFLQTPPKGEKWETERARKRRSNSVPRFDCLKTGCITPTFGNTAF</sequence>
<dbReference type="PANTHER" id="PTHR22902">
    <property type="entry name" value="SESQUIPEDALIAN"/>
    <property type="match status" value="1"/>
</dbReference>